<evidence type="ECO:0000313" key="2">
    <source>
        <dbReference type="Proteomes" id="UP000292423"/>
    </source>
</evidence>
<gene>
    <name evidence="1" type="ORF">EV700_0792</name>
</gene>
<proteinExistence type="predicted"/>
<dbReference type="Proteomes" id="UP000292423">
    <property type="component" value="Unassembled WGS sequence"/>
</dbReference>
<evidence type="ECO:0008006" key="3">
    <source>
        <dbReference type="Google" id="ProtNLM"/>
    </source>
</evidence>
<dbReference type="OrthoDB" id="5800807at2"/>
<organism evidence="1 2">
    <name type="scientific">Fluviicoccus keumensis</name>
    <dbReference type="NCBI Taxonomy" id="1435465"/>
    <lineage>
        <taxon>Bacteria</taxon>
        <taxon>Pseudomonadati</taxon>
        <taxon>Pseudomonadota</taxon>
        <taxon>Gammaproteobacteria</taxon>
        <taxon>Moraxellales</taxon>
        <taxon>Moraxellaceae</taxon>
        <taxon>Fluviicoccus</taxon>
    </lineage>
</organism>
<reference evidence="1 2" key="1">
    <citation type="submission" date="2019-02" db="EMBL/GenBank/DDBJ databases">
        <title>Genomic Encyclopedia of Type Strains, Phase IV (KMG-IV): sequencing the most valuable type-strain genomes for metagenomic binning, comparative biology and taxonomic classification.</title>
        <authorList>
            <person name="Goeker M."/>
        </authorList>
    </citation>
    <scope>NUCLEOTIDE SEQUENCE [LARGE SCALE GENOMIC DNA]</scope>
    <source>
        <strain evidence="1 2">DSM 105135</strain>
    </source>
</reference>
<name>A0A4Q7ZCV0_9GAMM</name>
<protein>
    <recommendedName>
        <fullName evidence="3">Response regulatory domain-containing protein</fullName>
    </recommendedName>
</protein>
<accession>A0A4Q7ZCV0</accession>
<evidence type="ECO:0000313" key="1">
    <source>
        <dbReference type="EMBL" id="RZU47825.1"/>
    </source>
</evidence>
<keyword evidence="2" id="KW-1185">Reference proteome</keyword>
<comment type="caution">
    <text evidence="1">The sequence shown here is derived from an EMBL/GenBank/DDBJ whole genome shotgun (WGS) entry which is preliminary data.</text>
</comment>
<dbReference type="AlphaFoldDB" id="A0A4Q7ZCV0"/>
<dbReference type="RefSeq" id="WP_130411038.1">
    <property type="nucleotide sequence ID" value="NZ_SHKX01000010.1"/>
</dbReference>
<sequence length="123" mass="13991">MPTHNFAIAMIAEEHQKALVKSLLVSFGDRGDNQWRFTENEAEADVVVVDLDLYAQRLPLKNAKFGSLVVSYAAQMPPSPPSPFLMTKPVRGREFVKLLERLEDVFKADDEDEFAQTQRRIVL</sequence>
<dbReference type="EMBL" id="SHKX01000010">
    <property type="protein sequence ID" value="RZU47825.1"/>
    <property type="molecule type" value="Genomic_DNA"/>
</dbReference>